<evidence type="ECO:0000256" key="1">
    <source>
        <dbReference type="ARBA" id="ARBA00023015"/>
    </source>
</evidence>
<dbReference type="InterPro" id="IPR000835">
    <property type="entry name" value="HTH_MarR-typ"/>
</dbReference>
<dbReference type="GO" id="GO:0006950">
    <property type="term" value="P:response to stress"/>
    <property type="evidence" value="ECO:0007669"/>
    <property type="project" value="TreeGrafter"/>
</dbReference>
<gene>
    <name evidence="5" type="ordered locus">TERTU_3716</name>
</gene>
<keyword evidence="2" id="KW-0238">DNA-binding</keyword>
<dbReference type="AlphaFoldDB" id="C5BSA0"/>
<dbReference type="PROSITE" id="PS50995">
    <property type="entry name" value="HTH_MARR_2"/>
    <property type="match status" value="1"/>
</dbReference>
<dbReference type="STRING" id="377629.TERTU_3716"/>
<dbReference type="KEGG" id="ttu:TERTU_3716"/>
<feature type="domain" description="HTH marR-type" evidence="4">
    <location>
        <begin position="5"/>
        <end position="137"/>
    </location>
</feature>
<keyword evidence="6" id="KW-1185">Reference proteome</keyword>
<evidence type="ECO:0000256" key="2">
    <source>
        <dbReference type="ARBA" id="ARBA00023125"/>
    </source>
</evidence>
<dbReference type="RefSeq" id="WP_015817610.1">
    <property type="nucleotide sequence ID" value="NC_012997.1"/>
</dbReference>
<dbReference type="InterPro" id="IPR039422">
    <property type="entry name" value="MarR/SlyA-like"/>
</dbReference>
<evidence type="ECO:0000256" key="3">
    <source>
        <dbReference type="ARBA" id="ARBA00023163"/>
    </source>
</evidence>
<keyword evidence="3" id="KW-0804">Transcription</keyword>
<dbReference type="Pfam" id="PF01047">
    <property type="entry name" value="MarR"/>
    <property type="match status" value="1"/>
</dbReference>
<evidence type="ECO:0000313" key="5">
    <source>
        <dbReference type="EMBL" id="ACR11498.1"/>
    </source>
</evidence>
<dbReference type="InterPro" id="IPR036390">
    <property type="entry name" value="WH_DNA-bd_sf"/>
</dbReference>
<sequence>MKSSDHSFGFLLADISRLLRNQFQARLTGSELTHAQARALIHISRNPGVRQVELAELLNIQPITLARQLDQLVASNLVERRAHPTDRRAYCLYTLPDAEQHLVLISAVAMEIKAMATAGLSQDEIDQVLVALNKIRSNLTP</sequence>
<dbReference type="InterPro" id="IPR036388">
    <property type="entry name" value="WH-like_DNA-bd_sf"/>
</dbReference>
<dbReference type="SMART" id="SM00347">
    <property type="entry name" value="HTH_MARR"/>
    <property type="match status" value="1"/>
</dbReference>
<evidence type="ECO:0000313" key="6">
    <source>
        <dbReference type="Proteomes" id="UP000009080"/>
    </source>
</evidence>
<proteinExistence type="predicted"/>
<dbReference type="EMBL" id="CP001614">
    <property type="protein sequence ID" value="ACR11498.1"/>
    <property type="molecule type" value="Genomic_DNA"/>
</dbReference>
<accession>C5BSA0</accession>
<dbReference type="GeneID" id="58411023"/>
<dbReference type="eggNOG" id="COG1846">
    <property type="taxonomic scope" value="Bacteria"/>
</dbReference>
<dbReference type="HOGENOM" id="CLU_083287_18_2_6"/>
<organism evidence="5 6">
    <name type="scientific">Teredinibacter turnerae (strain ATCC 39867 / T7901)</name>
    <dbReference type="NCBI Taxonomy" id="377629"/>
    <lineage>
        <taxon>Bacteria</taxon>
        <taxon>Pseudomonadati</taxon>
        <taxon>Pseudomonadota</taxon>
        <taxon>Gammaproteobacteria</taxon>
        <taxon>Cellvibrionales</taxon>
        <taxon>Cellvibrionaceae</taxon>
        <taxon>Teredinibacter</taxon>
    </lineage>
</organism>
<dbReference type="PRINTS" id="PR00598">
    <property type="entry name" value="HTHMARR"/>
</dbReference>
<dbReference type="PANTHER" id="PTHR33164">
    <property type="entry name" value="TRANSCRIPTIONAL REGULATOR, MARR FAMILY"/>
    <property type="match status" value="1"/>
</dbReference>
<dbReference type="GO" id="GO:0003700">
    <property type="term" value="F:DNA-binding transcription factor activity"/>
    <property type="evidence" value="ECO:0007669"/>
    <property type="project" value="InterPro"/>
</dbReference>
<protein>
    <submittedName>
        <fullName evidence="5">Transcriptional regulator, MarR family</fullName>
    </submittedName>
</protein>
<keyword evidence="1" id="KW-0805">Transcription regulation</keyword>
<dbReference type="Proteomes" id="UP000009080">
    <property type="component" value="Chromosome"/>
</dbReference>
<evidence type="ECO:0000259" key="4">
    <source>
        <dbReference type="PROSITE" id="PS50995"/>
    </source>
</evidence>
<name>C5BSA0_TERTT</name>
<dbReference type="GO" id="GO:0003677">
    <property type="term" value="F:DNA binding"/>
    <property type="evidence" value="ECO:0007669"/>
    <property type="project" value="UniProtKB-KW"/>
</dbReference>
<dbReference type="OrthoDB" id="32523at2"/>
<dbReference type="Gene3D" id="1.10.10.10">
    <property type="entry name" value="Winged helix-like DNA-binding domain superfamily/Winged helix DNA-binding domain"/>
    <property type="match status" value="1"/>
</dbReference>
<reference evidence="5 6" key="1">
    <citation type="journal article" date="2009" name="PLoS ONE">
        <title>The complete genome of Teredinibacter turnerae T7901: an intracellular endosymbiont of marine wood-boring bivalves (shipworms).</title>
        <authorList>
            <person name="Yang J.C."/>
            <person name="Madupu R."/>
            <person name="Durkin A.S."/>
            <person name="Ekborg N.A."/>
            <person name="Pedamallu C.S."/>
            <person name="Hostetler J.B."/>
            <person name="Radune D."/>
            <person name="Toms B.S."/>
            <person name="Henrissat B."/>
            <person name="Coutinho P.M."/>
            <person name="Schwarz S."/>
            <person name="Field L."/>
            <person name="Trindade-Silva A.E."/>
            <person name="Soares C.A.G."/>
            <person name="Elshahawi S."/>
            <person name="Hanora A."/>
            <person name="Schmidt E.W."/>
            <person name="Haygood M.G."/>
            <person name="Posfai J."/>
            <person name="Benner J."/>
            <person name="Madinger C."/>
            <person name="Nove J."/>
            <person name="Anton B."/>
            <person name="Chaudhary K."/>
            <person name="Foster J."/>
            <person name="Holman A."/>
            <person name="Kumar S."/>
            <person name="Lessard P.A."/>
            <person name="Luyten Y.A."/>
            <person name="Slatko B."/>
            <person name="Wood N."/>
            <person name="Wu B."/>
            <person name="Teplitski M."/>
            <person name="Mougous J.D."/>
            <person name="Ward N."/>
            <person name="Eisen J.A."/>
            <person name="Badger J.H."/>
            <person name="Distel D.L."/>
        </authorList>
    </citation>
    <scope>NUCLEOTIDE SEQUENCE [LARGE SCALE GENOMIC DNA]</scope>
    <source>
        <strain evidence="6">ATCC 39867 / T7901</strain>
    </source>
</reference>
<dbReference type="SUPFAM" id="SSF46785">
    <property type="entry name" value="Winged helix' DNA-binding domain"/>
    <property type="match status" value="1"/>
</dbReference>
<dbReference type="PANTHER" id="PTHR33164:SF64">
    <property type="entry name" value="TRANSCRIPTIONAL REGULATOR SLYA"/>
    <property type="match status" value="1"/>
</dbReference>